<sequence>MYQPKFQQLTFENFHLPFGGKLDPENRWVRLADVIPWHVAETMYAKNFLSKRGAPALTVRMALGSLIIKEKLGLSDIETVEQIKENPYLQFFIGLETYQQAAPFDSSMLTHFRKRLKHTDLGALQEELLQRHLAEERKRAEDREESNDGDEDGNDGPANKGKLIVDATCAPADIAYPTDIGLLNDAREKTERIIDKLCEMHPEGVAKPRMSRRTARKDFLAVGMKKSLSRKALRKGLRKQLSYLRRNLQYIGGLSASVPLTVLSKHLYRDLLVIDELYRQQYEMYKTEKKSISDRIVSISQPHVRPIVRGKAAAKTEFGMKLSISVVDGISMPERMSWNAYNEGCDLVRDIERYRERYGHYPESVHVDKIYRTLANRMWCKERGIRLSGVPLGRPPKDVEKDRARRRQIREDEGVRNAVEGKFGQAKRRYGLARVMARLAESSLSVVSITFLVMNLDRLLAAPFLRLFEWLLLELDVIRNLFKWSSSRAAIECRSAMA</sequence>
<evidence type="ECO:0000259" key="3">
    <source>
        <dbReference type="Pfam" id="PF13586"/>
    </source>
</evidence>
<dbReference type="Pfam" id="PF05598">
    <property type="entry name" value="DUF772"/>
    <property type="match status" value="1"/>
</dbReference>
<reference evidence="4 5" key="1">
    <citation type="submission" date="2019-05" db="EMBL/GenBank/DDBJ databases">
        <title>Draft Whole-Genome sequence of the green sulfur bacterium Prosthecochloris vibrioformis DSM 260.</title>
        <authorList>
            <person name="Meyer T.E."/>
            <person name="Kyndt J.A."/>
        </authorList>
    </citation>
    <scope>NUCLEOTIDE SEQUENCE [LARGE SCALE GENOMIC DNA]</scope>
    <source>
        <strain evidence="4 5">DSM 260</strain>
    </source>
</reference>
<feature type="domain" description="Transposase DDE" evidence="3">
    <location>
        <begin position="365"/>
        <end position="456"/>
    </location>
</feature>
<dbReference type="Pfam" id="PF13586">
    <property type="entry name" value="DDE_Tnp_1_2"/>
    <property type="match status" value="1"/>
</dbReference>
<dbReference type="Proteomes" id="UP000309544">
    <property type="component" value="Unassembled WGS sequence"/>
</dbReference>
<protein>
    <submittedName>
        <fullName evidence="4">IS5 family transposase</fullName>
    </submittedName>
</protein>
<dbReference type="PANTHER" id="PTHR33803">
    <property type="entry name" value="IS1478 TRANSPOSASE"/>
    <property type="match status" value="1"/>
</dbReference>
<gene>
    <name evidence="4" type="ORF">FGF68_10520</name>
</gene>
<feature type="compositionally biased region" description="Acidic residues" evidence="1">
    <location>
        <begin position="143"/>
        <end position="154"/>
    </location>
</feature>
<dbReference type="InterPro" id="IPR047710">
    <property type="entry name" value="Transpos_IS5-like"/>
</dbReference>
<keyword evidence="5" id="KW-1185">Reference proteome</keyword>
<dbReference type="InterPro" id="IPR008490">
    <property type="entry name" value="Transposase_InsH_N"/>
</dbReference>
<proteinExistence type="predicted"/>
<organism evidence="4 5">
    <name type="scientific">Prosthecochloris vibrioformis</name>
    <name type="common">Chlorobium vibrioforme</name>
    <dbReference type="NCBI Taxonomy" id="1098"/>
    <lineage>
        <taxon>Bacteria</taxon>
        <taxon>Pseudomonadati</taxon>
        <taxon>Chlorobiota</taxon>
        <taxon>Chlorobiia</taxon>
        <taxon>Chlorobiales</taxon>
        <taxon>Chlorobiaceae</taxon>
        <taxon>Prosthecochloris</taxon>
    </lineage>
</organism>
<feature type="domain" description="Transposase InsH N-terminal" evidence="2">
    <location>
        <begin position="21"/>
        <end position="115"/>
    </location>
</feature>
<evidence type="ECO:0000259" key="2">
    <source>
        <dbReference type="Pfam" id="PF05598"/>
    </source>
</evidence>
<accession>A0A5C4RTW1</accession>
<evidence type="ECO:0000256" key="1">
    <source>
        <dbReference type="SAM" id="MobiDB-lite"/>
    </source>
</evidence>
<dbReference type="PANTHER" id="PTHR33803:SF3">
    <property type="entry name" value="BLL1974 PROTEIN"/>
    <property type="match status" value="1"/>
</dbReference>
<dbReference type="NCBIfam" id="NF033578">
    <property type="entry name" value="transpos_IS5_1"/>
    <property type="match status" value="1"/>
</dbReference>
<dbReference type="InterPro" id="IPR025668">
    <property type="entry name" value="Tnp_DDE_dom"/>
</dbReference>
<name>A0A5C4RTW1_PROVB</name>
<evidence type="ECO:0000313" key="4">
    <source>
        <dbReference type="EMBL" id="TNJ34057.1"/>
    </source>
</evidence>
<dbReference type="RefSeq" id="WP_139627025.1">
    <property type="nucleotide sequence ID" value="NZ_VDCI01000016.1"/>
</dbReference>
<evidence type="ECO:0000313" key="5">
    <source>
        <dbReference type="Proteomes" id="UP000309544"/>
    </source>
</evidence>
<comment type="caution">
    <text evidence="4">The sequence shown here is derived from an EMBL/GenBank/DDBJ whole genome shotgun (WGS) entry which is preliminary data.</text>
</comment>
<feature type="region of interest" description="Disordered" evidence="1">
    <location>
        <begin position="135"/>
        <end position="161"/>
    </location>
</feature>
<dbReference type="AlphaFoldDB" id="A0A5C4RTW1"/>
<dbReference type="EMBL" id="VDCI01000016">
    <property type="protein sequence ID" value="TNJ34057.1"/>
    <property type="molecule type" value="Genomic_DNA"/>
</dbReference>